<comment type="caution">
    <text evidence="2">The sequence shown here is derived from an EMBL/GenBank/DDBJ whole genome shotgun (WGS) entry which is preliminary data.</text>
</comment>
<organism evidence="2 3">
    <name type="scientific">Streptomyces spororaveus</name>
    <dbReference type="NCBI Taxonomy" id="284039"/>
    <lineage>
        <taxon>Bacteria</taxon>
        <taxon>Bacillati</taxon>
        <taxon>Actinomycetota</taxon>
        <taxon>Actinomycetes</taxon>
        <taxon>Kitasatosporales</taxon>
        <taxon>Streptomycetaceae</taxon>
        <taxon>Streptomyces</taxon>
    </lineage>
</organism>
<name>A0ABQ3T2A0_9ACTN</name>
<gene>
    <name evidence="2" type="ORF">Sspor_00750</name>
</gene>
<keyword evidence="3" id="KW-1185">Reference proteome</keyword>
<evidence type="ECO:0000256" key="1">
    <source>
        <dbReference type="SAM" id="MobiDB-lite"/>
    </source>
</evidence>
<accession>A0ABQ3T2A0</accession>
<protein>
    <submittedName>
        <fullName evidence="2">Uncharacterized protein</fullName>
    </submittedName>
</protein>
<dbReference type="Proteomes" id="UP000608522">
    <property type="component" value="Unassembled WGS sequence"/>
</dbReference>
<dbReference type="EMBL" id="BNED01000002">
    <property type="protein sequence ID" value="GHI74514.1"/>
    <property type="molecule type" value="Genomic_DNA"/>
</dbReference>
<evidence type="ECO:0000313" key="2">
    <source>
        <dbReference type="EMBL" id="GHI74514.1"/>
    </source>
</evidence>
<sequence>MAVADGPGGVMLRSSGRADAGGVAPQPEASVFASKADGGLGHHAQRTWEALRTAGARESRVEELCEAVGFTQRTVAMHLEGLAAHGLAVQVAGGWRAADAVQGLPAPRPGEPVLAARSVVP</sequence>
<evidence type="ECO:0000313" key="3">
    <source>
        <dbReference type="Proteomes" id="UP000608522"/>
    </source>
</evidence>
<proteinExistence type="predicted"/>
<feature type="region of interest" description="Disordered" evidence="1">
    <location>
        <begin position="1"/>
        <end position="27"/>
    </location>
</feature>
<reference evidence="3" key="1">
    <citation type="submission" date="2023-07" db="EMBL/GenBank/DDBJ databases">
        <title>Whole genome shotgun sequence of Streptomyces spororaveus NBRC 15456.</title>
        <authorList>
            <person name="Komaki H."/>
            <person name="Tamura T."/>
        </authorList>
    </citation>
    <scope>NUCLEOTIDE SEQUENCE [LARGE SCALE GENOMIC DNA]</scope>
    <source>
        <strain evidence="3">NBRC 15456</strain>
    </source>
</reference>